<accession>A0A9P1BLF7</accession>
<evidence type="ECO:0000313" key="4">
    <source>
        <dbReference type="Proteomes" id="UP001152797"/>
    </source>
</evidence>
<dbReference type="EMBL" id="CAMXCT010000209">
    <property type="protein sequence ID" value="CAI3975512.1"/>
    <property type="molecule type" value="Genomic_DNA"/>
</dbReference>
<sequence>MRKYNGPQTSVSQSVDGFFNWMYWNLAEPLAETPVDGQLNGAALVMSGAVLPGDTSSEMPKALLGGDRQHKELTLASTDVVSAEVVEEKEEDEEEEEEVLEIYFVLPPDVPKDSSTEATCLLRALDLAHQKLQVGHTHGPLDQRLGVAVAAFGQSQSIQTQEDFVSVILEKVTPARKRALHAEVMHGSLNYKKYLEQYRVEIAGLDLPLYDEATEDTWAPVEINDETYTQNPDDCIMLVKRYINSYELSQEPMVFLPSDFKAFMREGLEALPRNLLTDRTKKECLKTAGLVEAEPWGLTRAAAALRQLVDENDRQDWPPVAAPSWWFDNAPRPICVAPNPEGWEKFAPGKIRAVTIGMEKPKATAKPKPVSKTLDSAAVPKRRGRPPKSRPAAAAEGAADGDPVSGRKGRKRKEPAEEGPCMEGVGKPVLVVPPETVGPGMEPDPVQECEGTPKSEWPTRSTFAGRPKGQDQSVQIWDDRRNAFYSRVPQKYWKDALERDFWRLCVEHGDTTMGVDKFMMKMEPCKSAAKAKAKAIKKDCRGRAPGPRRATGRGRACGNGK</sequence>
<comment type="caution">
    <text evidence="2">The sequence shown here is derived from an EMBL/GenBank/DDBJ whole genome shotgun (WGS) entry which is preliminary data.</text>
</comment>
<reference evidence="3 4" key="2">
    <citation type="submission" date="2024-05" db="EMBL/GenBank/DDBJ databases">
        <authorList>
            <person name="Chen Y."/>
            <person name="Shah S."/>
            <person name="Dougan E. K."/>
            <person name="Thang M."/>
            <person name="Chan C."/>
        </authorList>
    </citation>
    <scope>NUCLEOTIDE SEQUENCE [LARGE SCALE GENOMIC DNA]</scope>
</reference>
<feature type="compositionally biased region" description="Low complexity" evidence="1">
    <location>
        <begin position="543"/>
        <end position="554"/>
    </location>
</feature>
<keyword evidence="4" id="KW-1185">Reference proteome</keyword>
<feature type="region of interest" description="Disordered" evidence="1">
    <location>
        <begin position="359"/>
        <end position="472"/>
    </location>
</feature>
<protein>
    <submittedName>
        <fullName evidence="2">Uncharacterized protein</fullName>
    </submittedName>
</protein>
<dbReference type="EMBL" id="CAMXCT020000209">
    <property type="protein sequence ID" value="CAL1128887.1"/>
    <property type="molecule type" value="Genomic_DNA"/>
</dbReference>
<dbReference type="Proteomes" id="UP001152797">
    <property type="component" value="Unassembled WGS sequence"/>
</dbReference>
<feature type="region of interest" description="Disordered" evidence="1">
    <location>
        <begin position="536"/>
        <end position="561"/>
    </location>
</feature>
<name>A0A9P1BLF7_9DINO</name>
<evidence type="ECO:0000313" key="3">
    <source>
        <dbReference type="EMBL" id="CAL4762824.1"/>
    </source>
</evidence>
<dbReference type="AlphaFoldDB" id="A0A9P1BLF7"/>
<gene>
    <name evidence="2" type="ORF">C1SCF055_LOCUS3816</name>
</gene>
<organism evidence="2">
    <name type="scientific">Cladocopium goreaui</name>
    <dbReference type="NCBI Taxonomy" id="2562237"/>
    <lineage>
        <taxon>Eukaryota</taxon>
        <taxon>Sar</taxon>
        <taxon>Alveolata</taxon>
        <taxon>Dinophyceae</taxon>
        <taxon>Suessiales</taxon>
        <taxon>Symbiodiniaceae</taxon>
        <taxon>Cladocopium</taxon>
    </lineage>
</organism>
<evidence type="ECO:0000256" key="1">
    <source>
        <dbReference type="SAM" id="MobiDB-lite"/>
    </source>
</evidence>
<feature type="compositionally biased region" description="Low complexity" evidence="1">
    <location>
        <begin position="390"/>
        <end position="402"/>
    </location>
</feature>
<evidence type="ECO:0000313" key="2">
    <source>
        <dbReference type="EMBL" id="CAI3975512.1"/>
    </source>
</evidence>
<reference evidence="2" key="1">
    <citation type="submission" date="2022-10" db="EMBL/GenBank/DDBJ databases">
        <authorList>
            <person name="Chen Y."/>
            <person name="Dougan E. K."/>
            <person name="Chan C."/>
            <person name="Rhodes N."/>
            <person name="Thang M."/>
        </authorList>
    </citation>
    <scope>NUCLEOTIDE SEQUENCE</scope>
</reference>
<dbReference type="EMBL" id="CAMXCT030000209">
    <property type="protein sequence ID" value="CAL4762824.1"/>
    <property type="molecule type" value="Genomic_DNA"/>
</dbReference>
<dbReference type="OrthoDB" id="10665276at2759"/>
<proteinExistence type="predicted"/>